<dbReference type="EMBL" id="LR593886">
    <property type="protein sequence ID" value="VTR93038.1"/>
    <property type="molecule type" value="Genomic_DNA"/>
</dbReference>
<dbReference type="KEGG" id="gms:SOIL9_46760"/>
<reference evidence="1 2" key="1">
    <citation type="submission" date="2019-05" db="EMBL/GenBank/DDBJ databases">
        <authorList>
            <consortium name="Science for Life Laboratories"/>
        </authorList>
    </citation>
    <scope>NUCLEOTIDE SEQUENCE [LARGE SCALE GENOMIC DNA]</scope>
    <source>
        <strain evidence="1">Soil9</strain>
    </source>
</reference>
<organism evidence="1 2">
    <name type="scientific">Gemmata massiliana</name>
    <dbReference type="NCBI Taxonomy" id="1210884"/>
    <lineage>
        <taxon>Bacteria</taxon>
        <taxon>Pseudomonadati</taxon>
        <taxon>Planctomycetota</taxon>
        <taxon>Planctomycetia</taxon>
        <taxon>Gemmatales</taxon>
        <taxon>Gemmataceae</taxon>
        <taxon>Gemmata</taxon>
    </lineage>
</organism>
<name>A0A6P2CV52_9BACT</name>
<dbReference type="AlphaFoldDB" id="A0A6P2CV52"/>
<evidence type="ECO:0000313" key="1">
    <source>
        <dbReference type="EMBL" id="VTR93038.1"/>
    </source>
</evidence>
<dbReference type="RefSeq" id="WP_162667828.1">
    <property type="nucleotide sequence ID" value="NZ_LR593886.1"/>
</dbReference>
<keyword evidence="2" id="KW-1185">Reference proteome</keyword>
<evidence type="ECO:0000313" key="2">
    <source>
        <dbReference type="Proteomes" id="UP000464178"/>
    </source>
</evidence>
<sequence>MASSVNPELAQKAAAVLSQHLSGQSIKNAMLELAGLARSYLPELADGIDSFCTKGEVDGSQYLYGPRLVNLIGIQHIVVHLLPKIESVRFTVACAKNILPHFENRYPQLEIPSRLLAIVGKSINATVSRDKILLRYDKAVSLAKKLRMRLDTKRARDAFESRRDDALELRPLLVVNVIVGAAWSALVDSASQFYCCVDEVAADHLEICEIESNDASRERGRIWQIRTLESILSNLSRPVS</sequence>
<gene>
    <name evidence="1" type="ORF">SOIL9_46760</name>
</gene>
<protein>
    <submittedName>
        <fullName evidence="1">Uncharacterized protein</fullName>
    </submittedName>
</protein>
<accession>A0A6P2CV52</accession>
<dbReference type="Proteomes" id="UP000464178">
    <property type="component" value="Chromosome"/>
</dbReference>
<proteinExistence type="predicted"/>